<gene>
    <name evidence="6" type="primary">Gimap4_12</name>
    <name evidence="6" type="ORF">GTO95_0013953</name>
</gene>
<feature type="coiled-coil region" evidence="4">
    <location>
        <begin position="195"/>
        <end position="266"/>
    </location>
</feature>
<dbReference type="Gene3D" id="3.40.50.300">
    <property type="entry name" value="P-loop containing nucleotide triphosphate hydrolases"/>
    <property type="match status" value="1"/>
</dbReference>
<dbReference type="CDD" id="cd01852">
    <property type="entry name" value="AIG1"/>
    <property type="match status" value="1"/>
</dbReference>
<dbReference type="Pfam" id="PF04548">
    <property type="entry name" value="AIG1"/>
    <property type="match status" value="1"/>
</dbReference>
<dbReference type="PANTHER" id="PTHR10903">
    <property type="entry name" value="GTPASE, IMAP FAMILY MEMBER-RELATED"/>
    <property type="match status" value="1"/>
</dbReference>
<keyword evidence="7" id="KW-1185">Reference proteome</keyword>
<sequence>ELRIVLMGRTGAGKSASGNTLLGREEFEVKPLAASVTKECCRRRVAVRNQHVAVVDTPGVFDTHFSNREIRSKLVECIALSAPGAHAFLLVIQLGHFSEEERAAVEKIQDIFGEKAVDYTMVLFTGGDRLGAKPIGEFIEGAGEGLKEVVERCGNRYHVFDNERMDNRAQVTELIRKIEDMVQANGGDCYTNEMYQEVEAMIRKREEELRQEYDQQLRKIGAELQAKYNKQISSQEQVQERMREELEAKNKKIRELYEEKIKSTREKGEIKIELKHLWKKNWEEKCIVH</sequence>
<feature type="domain" description="AIG1-type G" evidence="5">
    <location>
        <begin position="1"/>
        <end position="199"/>
    </location>
</feature>
<dbReference type="Proteomes" id="UP000736164">
    <property type="component" value="Unassembled WGS sequence"/>
</dbReference>
<dbReference type="InterPro" id="IPR006703">
    <property type="entry name" value="G_AIG1"/>
</dbReference>
<evidence type="ECO:0000256" key="4">
    <source>
        <dbReference type="SAM" id="Coils"/>
    </source>
</evidence>
<protein>
    <submittedName>
        <fullName evidence="6">GIMA4 GTPase</fullName>
    </submittedName>
</protein>
<dbReference type="SUPFAM" id="SSF52540">
    <property type="entry name" value="P-loop containing nucleoside triphosphate hydrolases"/>
    <property type="match status" value="1"/>
</dbReference>
<dbReference type="PROSITE" id="PS51720">
    <property type="entry name" value="G_AIG1"/>
    <property type="match status" value="1"/>
</dbReference>
<keyword evidence="3" id="KW-0342">GTP-binding</keyword>
<dbReference type="FunFam" id="3.40.50.300:FF:000366">
    <property type="entry name" value="GTPase, IMAP family member 2"/>
    <property type="match status" value="1"/>
</dbReference>
<accession>A0A8J7NI98</accession>
<dbReference type="AlphaFoldDB" id="A0A8J7NI98"/>
<keyword evidence="2" id="KW-0547">Nucleotide-binding</keyword>
<dbReference type="GO" id="GO:0005525">
    <property type="term" value="F:GTP binding"/>
    <property type="evidence" value="ECO:0007669"/>
    <property type="project" value="UniProtKB-KW"/>
</dbReference>
<evidence type="ECO:0000256" key="3">
    <source>
        <dbReference type="ARBA" id="ARBA00023134"/>
    </source>
</evidence>
<reference evidence="6" key="1">
    <citation type="journal article" date="2021" name="Cell">
        <title>Tracing the genetic footprints of vertebrate landing in non-teleost ray-finned fishes.</title>
        <authorList>
            <person name="Bi X."/>
            <person name="Wang K."/>
            <person name="Yang L."/>
            <person name="Pan H."/>
            <person name="Jiang H."/>
            <person name="Wei Q."/>
            <person name="Fang M."/>
            <person name="Yu H."/>
            <person name="Zhu C."/>
            <person name="Cai Y."/>
            <person name="He Y."/>
            <person name="Gan X."/>
            <person name="Zeng H."/>
            <person name="Yu D."/>
            <person name="Zhu Y."/>
            <person name="Jiang H."/>
            <person name="Qiu Q."/>
            <person name="Yang H."/>
            <person name="Zhang Y.E."/>
            <person name="Wang W."/>
            <person name="Zhu M."/>
            <person name="He S."/>
            <person name="Zhang G."/>
        </authorList>
    </citation>
    <scope>NUCLEOTIDE SEQUENCE</scope>
    <source>
        <strain evidence="6">Allg_001</strain>
    </source>
</reference>
<evidence type="ECO:0000259" key="5">
    <source>
        <dbReference type="PROSITE" id="PS51720"/>
    </source>
</evidence>
<name>A0A8J7NI98_ATRSP</name>
<dbReference type="PANTHER" id="PTHR10903:SF180">
    <property type="entry name" value="GTPASE IMAP FAMILY MEMBER 7-LIKE"/>
    <property type="match status" value="1"/>
</dbReference>
<proteinExistence type="inferred from homology"/>
<evidence type="ECO:0000313" key="6">
    <source>
        <dbReference type="EMBL" id="MBN3313857.1"/>
    </source>
</evidence>
<comment type="caution">
    <text evidence="6">The sequence shown here is derived from an EMBL/GenBank/DDBJ whole genome shotgun (WGS) entry which is preliminary data.</text>
</comment>
<evidence type="ECO:0000256" key="1">
    <source>
        <dbReference type="ARBA" id="ARBA00008535"/>
    </source>
</evidence>
<feature type="non-terminal residue" evidence="6">
    <location>
        <position position="289"/>
    </location>
</feature>
<dbReference type="EMBL" id="JAAWVO010013167">
    <property type="protein sequence ID" value="MBN3313857.1"/>
    <property type="molecule type" value="Genomic_DNA"/>
</dbReference>
<evidence type="ECO:0000313" key="7">
    <source>
        <dbReference type="Proteomes" id="UP000736164"/>
    </source>
</evidence>
<feature type="non-terminal residue" evidence="6">
    <location>
        <position position="1"/>
    </location>
</feature>
<evidence type="ECO:0000256" key="2">
    <source>
        <dbReference type="ARBA" id="ARBA00022741"/>
    </source>
</evidence>
<dbReference type="InterPro" id="IPR045058">
    <property type="entry name" value="GIMA/IAN/Toc"/>
</dbReference>
<organism evidence="6 7">
    <name type="scientific">Atractosteus spatula</name>
    <name type="common">Alligator gar</name>
    <name type="synonym">Lepisosteus spatula</name>
    <dbReference type="NCBI Taxonomy" id="7917"/>
    <lineage>
        <taxon>Eukaryota</taxon>
        <taxon>Metazoa</taxon>
        <taxon>Chordata</taxon>
        <taxon>Craniata</taxon>
        <taxon>Vertebrata</taxon>
        <taxon>Euteleostomi</taxon>
        <taxon>Actinopterygii</taxon>
        <taxon>Neopterygii</taxon>
        <taxon>Holostei</taxon>
        <taxon>Semionotiformes</taxon>
        <taxon>Lepisosteidae</taxon>
        <taxon>Atractosteus</taxon>
    </lineage>
</organism>
<keyword evidence="4" id="KW-0175">Coiled coil</keyword>
<dbReference type="InterPro" id="IPR027417">
    <property type="entry name" value="P-loop_NTPase"/>
</dbReference>
<comment type="similarity">
    <text evidence="1">Belongs to the TRAFAC class TrmE-Era-EngA-EngB-Septin-like GTPase superfamily. AIG1/Toc34/Toc159-like paraseptin GTPase family. IAN subfamily.</text>
</comment>